<name>A0ABN8IYY7_9NEOP</name>
<sequence length="130" mass="14782">MNRTFHKNKRIIRKLTKTGYLANDRVDTIAHVSFYKTSGIAKSRRYRYGVDVDRAVTQEFDLTLSPSKVEDLSGEGGPSRTISIHFIVCIDVRPHVYVCPRRLSAEHYAPSVAYKQDPLMRADALRSGLI</sequence>
<protein>
    <submittedName>
        <fullName evidence="1">Uncharacterized protein</fullName>
    </submittedName>
</protein>
<proteinExistence type="predicted"/>
<reference evidence="1" key="1">
    <citation type="submission" date="2022-03" db="EMBL/GenBank/DDBJ databases">
        <authorList>
            <person name="Martin H S."/>
        </authorList>
    </citation>
    <scope>NUCLEOTIDE SEQUENCE</scope>
</reference>
<dbReference type="EMBL" id="OW152817">
    <property type="protein sequence ID" value="CAH2068868.1"/>
    <property type="molecule type" value="Genomic_DNA"/>
</dbReference>
<feature type="non-terminal residue" evidence="1">
    <location>
        <position position="130"/>
    </location>
</feature>
<evidence type="ECO:0000313" key="1">
    <source>
        <dbReference type="EMBL" id="CAH2068868.1"/>
    </source>
</evidence>
<dbReference type="Proteomes" id="UP000837857">
    <property type="component" value="Chromosome 5"/>
</dbReference>
<gene>
    <name evidence="1" type="ORF">IPOD504_LOCUS14586</name>
</gene>
<organism evidence="1 2">
    <name type="scientific">Iphiclides podalirius</name>
    <name type="common">scarce swallowtail</name>
    <dbReference type="NCBI Taxonomy" id="110791"/>
    <lineage>
        <taxon>Eukaryota</taxon>
        <taxon>Metazoa</taxon>
        <taxon>Ecdysozoa</taxon>
        <taxon>Arthropoda</taxon>
        <taxon>Hexapoda</taxon>
        <taxon>Insecta</taxon>
        <taxon>Pterygota</taxon>
        <taxon>Neoptera</taxon>
        <taxon>Endopterygota</taxon>
        <taxon>Lepidoptera</taxon>
        <taxon>Glossata</taxon>
        <taxon>Ditrysia</taxon>
        <taxon>Papilionoidea</taxon>
        <taxon>Papilionidae</taxon>
        <taxon>Papilioninae</taxon>
        <taxon>Iphiclides</taxon>
    </lineage>
</organism>
<accession>A0ABN8IYY7</accession>
<evidence type="ECO:0000313" key="2">
    <source>
        <dbReference type="Proteomes" id="UP000837857"/>
    </source>
</evidence>
<keyword evidence="2" id="KW-1185">Reference proteome</keyword>